<reference evidence="3" key="1">
    <citation type="submission" date="2021-01" db="EMBL/GenBank/DDBJ databases">
        <authorList>
            <person name="Corre E."/>
            <person name="Pelletier E."/>
            <person name="Niang G."/>
            <person name="Scheremetjew M."/>
            <person name="Finn R."/>
            <person name="Kale V."/>
            <person name="Holt S."/>
            <person name="Cochrane G."/>
            <person name="Meng A."/>
            <person name="Brown T."/>
            <person name="Cohen L."/>
        </authorList>
    </citation>
    <scope>NUCLEOTIDE SEQUENCE</scope>
    <source>
        <strain evidence="3">CCMP127</strain>
    </source>
</reference>
<feature type="domain" description="Thioredoxin" evidence="2">
    <location>
        <begin position="1"/>
        <end position="120"/>
    </location>
</feature>
<organism evidence="3">
    <name type="scientific">Amphora coffeiformis</name>
    <dbReference type="NCBI Taxonomy" id="265554"/>
    <lineage>
        <taxon>Eukaryota</taxon>
        <taxon>Sar</taxon>
        <taxon>Stramenopiles</taxon>
        <taxon>Ochrophyta</taxon>
        <taxon>Bacillariophyta</taxon>
        <taxon>Bacillariophyceae</taxon>
        <taxon>Bacillariophycidae</taxon>
        <taxon>Thalassiophysales</taxon>
        <taxon>Catenulaceae</taxon>
        <taxon>Amphora</taxon>
    </lineage>
</organism>
<dbReference type="SUPFAM" id="SSF52833">
    <property type="entry name" value="Thioredoxin-like"/>
    <property type="match status" value="1"/>
</dbReference>
<dbReference type="Pfam" id="PF00085">
    <property type="entry name" value="Thioredoxin"/>
    <property type="match status" value="1"/>
</dbReference>
<name>A0A7S3PDC5_9STRA</name>
<evidence type="ECO:0000313" key="3">
    <source>
        <dbReference type="EMBL" id="CAE0421614.1"/>
    </source>
</evidence>
<dbReference type="CDD" id="cd02947">
    <property type="entry name" value="TRX_family"/>
    <property type="match status" value="1"/>
</dbReference>
<dbReference type="PROSITE" id="PS00194">
    <property type="entry name" value="THIOREDOXIN_1"/>
    <property type="match status" value="1"/>
</dbReference>
<dbReference type="AlphaFoldDB" id="A0A7S3PDC5"/>
<proteinExistence type="predicted"/>
<gene>
    <name evidence="3" type="ORF">ACOF00016_LOCUS18251</name>
</gene>
<dbReference type="EMBL" id="HBIM01024609">
    <property type="protein sequence ID" value="CAE0421614.1"/>
    <property type="molecule type" value="Transcribed_RNA"/>
</dbReference>
<dbReference type="InterPro" id="IPR036249">
    <property type="entry name" value="Thioredoxin-like_sf"/>
</dbReference>
<dbReference type="Gene3D" id="3.40.30.10">
    <property type="entry name" value="Glutaredoxin"/>
    <property type="match status" value="1"/>
</dbReference>
<dbReference type="InterPro" id="IPR013766">
    <property type="entry name" value="Thioredoxin_domain"/>
</dbReference>
<accession>A0A7S3PDC5</accession>
<protein>
    <recommendedName>
        <fullName evidence="2">Thioredoxin domain-containing protein</fullName>
    </recommendedName>
</protein>
<sequence length="120" mass="13409">MEPGKVYHCQNIAEYHAALSTAGDRLVVVDCSAQWCPPCAHMAPIFESLAAEYKDVVFVKVDVDDVPEIKKVLTIWALPTFYFLRYGNKVGSFMGADEWKLRHGLENNGIVSLCNSCEIL</sequence>
<dbReference type="InterPro" id="IPR017937">
    <property type="entry name" value="Thioredoxin_CS"/>
</dbReference>
<keyword evidence="1" id="KW-1015">Disulfide bond</keyword>
<dbReference type="PANTHER" id="PTHR46115">
    <property type="entry name" value="THIOREDOXIN-LIKE PROTEIN 1"/>
    <property type="match status" value="1"/>
</dbReference>
<evidence type="ECO:0000259" key="2">
    <source>
        <dbReference type="PROSITE" id="PS51352"/>
    </source>
</evidence>
<evidence type="ECO:0000256" key="1">
    <source>
        <dbReference type="ARBA" id="ARBA00023157"/>
    </source>
</evidence>
<dbReference type="PROSITE" id="PS51352">
    <property type="entry name" value="THIOREDOXIN_2"/>
    <property type="match status" value="1"/>
</dbReference>